<dbReference type="Gene3D" id="3.90.550.10">
    <property type="entry name" value="Spore Coat Polysaccharide Biosynthesis Protein SpsA, Chain A"/>
    <property type="match status" value="1"/>
</dbReference>
<dbReference type="InterPro" id="IPR050587">
    <property type="entry name" value="GNT1/Glycosyltrans_8"/>
</dbReference>
<reference evidence="2" key="1">
    <citation type="submission" date="2021-02" db="EMBL/GenBank/DDBJ databases">
        <authorList>
            <person name="Dougan E. K."/>
            <person name="Rhodes N."/>
            <person name="Thang M."/>
            <person name="Chan C."/>
        </authorList>
    </citation>
    <scope>NUCLEOTIDE SEQUENCE</scope>
</reference>
<dbReference type="EMBL" id="CAJNDS010002077">
    <property type="protein sequence ID" value="CAE7308422.1"/>
    <property type="molecule type" value="Genomic_DNA"/>
</dbReference>
<evidence type="ECO:0000256" key="1">
    <source>
        <dbReference type="SAM" id="SignalP"/>
    </source>
</evidence>
<comment type="caution">
    <text evidence="2">The sequence shown here is derived from an EMBL/GenBank/DDBJ whole genome shotgun (WGS) entry which is preliminary data.</text>
</comment>
<sequence length="589" mass="66125">MAYPVPCSWHLLFITATASQLSTSLPVPCPTGAMRRLSKYSQDEAAQETSPLPAFKCIQDGGIYALFDPGPVWPDQFQSLLLQADRNMSKMGHMSMVFSRFVGLCVPASCFSPPPESLAKNARHLPLSLTWDDGERRVEQLQFLAGQQFLQGILGYESGGRKILGSRVLARLQTHADVLLTKSTSRGGQLACRASFCGWASCWGGPVLASPPSAVLPTLPGMFTEADLLRRASSQETTPLAYVTFASSWEYVEASLVLFRSLVLTGSKLPFIVLLGGDGHTFWPRAQEYLVTRTKACSCAGQLLVLTVGEVLEAQPNAVKFLVANKAQGLKGLSFDLQKLFAFGLGAFGYQRVLVLDSDMLILKSVDHLLAGSWPPFSAVRDRWSSPTLLVVNVGVLLCHPSVGLLLEILNFWQPAVEGNFQLLLNNFMGKDGKPWVFQRELMLDKRYNMWDSEHKFLPKILNKTSWPEDADRLESEKRQIFEVERYVFLEPSWSTQRWLLPDHAFHWASIFVFHFMSCKPWEKDICLARFQELPLSEPAAQHLEAYFYWTDVWYSLWSLEDDFQTSGRDLLSTAVRRSRRALGNPKLP</sequence>
<proteinExistence type="predicted"/>
<accession>A0A812NIG3</accession>
<dbReference type="OrthoDB" id="2014201at2759"/>
<feature type="chain" id="PRO_5032994477" description="Glycogenin-1" evidence="1">
    <location>
        <begin position="25"/>
        <end position="589"/>
    </location>
</feature>
<evidence type="ECO:0000313" key="2">
    <source>
        <dbReference type="EMBL" id="CAE7308422.1"/>
    </source>
</evidence>
<keyword evidence="1" id="KW-0732">Signal</keyword>
<evidence type="ECO:0008006" key="4">
    <source>
        <dbReference type="Google" id="ProtNLM"/>
    </source>
</evidence>
<evidence type="ECO:0000313" key="3">
    <source>
        <dbReference type="Proteomes" id="UP000604046"/>
    </source>
</evidence>
<feature type="signal peptide" evidence="1">
    <location>
        <begin position="1"/>
        <end position="24"/>
    </location>
</feature>
<organism evidence="2 3">
    <name type="scientific">Symbiodinium natans</name>
    <dbReference type="NCBI Taxonomy" id="878477"/>
    <lineage>
        <taxon>Eukaryota</taxon>
        <taxon>Sar</taxon>
        <taxon>Alveolata</taxon>
        <taxon>Dinophyceae</taxon>
        <taxon>Suessiales</taxon>
        <taxon>Symbiodiniaceae</taxon>
        <taxon>Symbiodinium</taxon>
    </lineage>
</organism>
<dbReference type="InterPro" id="IPR029044">
    <property type="entry name" value="Nucleotide-diphossugar_trans"/>
</dbReference>
<dbReference type="Proteomes" id="UP000604046">
    <property type="component" value="Unassembled WGS sequence"/>
</dbReference>
<dbReference type="PANTHER" id="PTHR11183">
    <property type="entry name" value="GLYCOGENIN SUBFAMILY MEMBER"/>
    <property type="match status" value="1"/>
</dbReference>
<dbReference type="SUPFAM" id="SSF53448">
    <property type="entry name" value="Nucleotide-diphospho-sugar transferases"/>
    <property type="match status" value="1"/>
</dbReference>
<keyword evidence="3" id="KW-1185">Reference proteome</keyword>
<name>A0A812NIG3_9DINO</name>
<protein>
    <recommendedName>
        <fullName evidence="4">Glycogenin-1</fullName>
    </recommendedName>
</protein>
<dbReference type="AlphaFoldDB" id="A0A812NIG3"/>
<gene>
    <name evidence="2" type="ORF">SNAT2548_LOCUS16200</name>
</gene>